<sequence>MFGKNRYLLLTVDTEALPKRAAKEHVKRLMWGEHAEGTAGIREMAAIGDEFGAKHIYFVDLCGAYTHLDEVSEVIRWLDEAGQDVQLHTHPEYLPKCFWEEHGYAIRPRLMNLYVDGDRATFVIQHFSDLLSAITHKPVLAHRAGSFRWNAHTIHALHAANIPLSFNNSMRALHLGQCVYSVKTNQPFTWSNGIIEVPMTEKSIFPMLGKDQWWSRLTYPESDYFHFSPWWGPLLFNTVSDSPDFAVLLLHSWSLLYWDENGHGEYRDDARVEGYRQFIRRLSKDYDIITTADFLDLHARGMITTPDQVDLALAEWQPPPKKKKKPKHKAKNER</sequence>
<proteinExistence type="predicted"/>
<evidence type="ECO:0000256" key="1">
    <source>
        <dbReference type="SAM" id="MobiDB-lite"/>
    </source>
</evidence>
<feature type="region of interest" description="Disordered" evidence="1">
    <location>
        <begin position="314"/>
        <end position="334"/>
    </location>
</feature>
<dbReference type="Gene3D" id="3.20.20.370">
    <property type="entry name" value="Glycoside hydrolase/deacetylase"/>
    <property type="match status" value="1"/>
</dbReference>
<evidence type="ECO:0000313" key="2">
    <source>
        <dbReference type="EMBL" id="BBL35497.1"/>
    </source>
</evidence>
<gene>
    <name evidence="2" type="ORF">Nstercoris_01765</name>
</gene>
<evidence type="ECO:0008006" key="4">
    <source>
        <dbReference type="Google" id="ProtNLM"/>
    </source>
</evidence>
<reference evidence="2 3" key="1">
    <citation type="submission" date="2019-06" db="EMBL/GenBank/DDBJ databases">
        <title>Nitrosomonas stercoris KYUHI-S whole genome shotgun sequence.</title>
        <authorList>
            <person name="Nakagawa T."/>
            <person name="Tsuchiya Y."/>
            <person name="Takahashi R."/>
        </authorList>
    </citation>
    <scope>NUCLEOTIDE SEQUENCE [LARGE SCALE GENOMIC DNA]</scope>
    <source>
        <strain evidence="2 3">KYUHI-S</strain>
    </source>
</reference>
<dbReference type="EMBL" id="AP019755">
    <property type="protein sequence ID" value="BBL35497.1"/>
    <property type="molecule type" value="Genomic_DNA"/>
</dbReference>
<accession>A0A4Y1YRD6</accession>
<feature type="compositionally biased region" description="Basic residues" evidence="1">
    <location>
        <begin position="320"/>
        <end position="334"/>
    </location>
</feature>
<evidence type="ECO:0000313" key="3">
    <source>
        <dbReference type="Proteomes" id="UP000316473"/>
    </source>
</evidence>
<name>A0A4Y1YRD6_9PROT</name>
<keyword evidence="3" id="KW-1185">Reference proteome</keyword>
<dbReference type="Proteomes" id="UP000316473">
    <property type="component" value="Chromosome"/>
</dbReference>
<protein>
    <recommendedName>
        <fullName evidence="4">Polysaccharide deacetylase</fullName>
    </recommendedName>
</protein>
<organism evidence="2 3">
    <name type="scientific">Nitrosomonas stercoris</name>
    <dbReference type="NCBI Taxonomy" id="1444684"/>
    <lineage>
        <taxon>Bacteria</taxon>
        <taxon>Pseudomonadati</taxon>
        <taxon>Pseudomonadota</taxon>
        <taxon>Betaproteobacteria</taxon>
        <taxon>Nitrosomonadales</taxon>
        <taxon>Nitrosomonadaceae</taxon>
        <taxon>Nitrosomonas</taxon>
    </lineage>
</organism>
<dbReference type="AlphaFoldDB" id="A0A4Y1YRD6"/>
<dbReference type="KEGG" id="nst:Nstercoris_01765"/>